<dbReference type="PROSITE" id="PS51450">
    <property type="entry name" value="LRR"/>
    <property type="match status" value="1"/>
</dbReference>
<keyword evidence="5 13" id="KW-0812">Transmembrane</keyword>
<dbReference type="GO" id="GO:0045087">
    <property type="term" value="P:innate immune response"/>
    <property type="evidence" value="ECO:0007669"/>
    <property type="project" value="UniProtKB-KW"/>
</dbReference>
<evidence type="ECO:0000256" key="1">
    <source>
        <dbReference type="ARBA" id="ARBA00004479"/>
    </source>
</evidence>
<comment type="subcellular location">
    <subcellularLocation>
        <location evidence="1">Membrane</location>
        <topology evidence="1">Single-pass type I membrane protein</topology>
    </subcellularLocation>
</comment>
<reference evidence="15" key="1">
    <citation type="submission" date="2022-03" db="EMBL/GenBank/DDBJ databases">
        <authorList>
            <person name="Martin C."/>
        </authorList>
    </citation>
    <scope>NUCLEOTIDE SEQUENCE</scope>
</reference>
<keyword evidence="9 13" id="KW-1133">Transmembrane helix</keyword>
<keyword evidence="11" id="KW-0675">Receptor</keyword>
<evidence type="ECO:0000256" key="3">
    <source>
        <dbReference type="ARBA" id="ARBA00022588"/>
    </source>
</evidence>
<keyword evidence="12" id="KW-0325">Glycoprotein</keyword>
<dbReference type="InterPro" id="IPR032675">
    <property type="entry name" value="LRR_dom_sf"/>
</dbReference>
<dbReference type="AlphaFoldDB" id="A0A8S4MXM7"/>
<keyword evidence="3" id="KW-0399">Innate immunity</keyword>
<dbReference type="PRINTS" id="PR01537">
    <property type="entry name" value="INTRLKN1R1F"/>
</dbReference>
<dbReference type="FunFam" id="3.40.50.10140:FF:000001">
    <property type="entry name" value="Toll-like receptor 2"/>
    <property type="match status" value="1"/>
</dbReference>
<dbReference type="GO" id="GO:0038023">
    <property type="term" value="F:signaling receptor activity"/>
    <property type="evidence" value="ECO:0007669"/>
    <property type="project" value="TreeGrafter"/>
</dbReference>
<keyword evidence="4" id="KW-0433">Leucine-rich repeat</keyword>
<comment type="caution">
    <text evidence="15">The sequence shown here is derived from an EMBL/GenBank/DDBJ whole genome shotgun (WGS) entry which is preliminary data.</text>
</comment>
<dbReference type="Gene3D" id="3.40.50.10140">
    <property type="entry name" value="Toll/interleukin-1 receptor homology (TIR) domain"/>
    <property type="match status" value="1"/>
</dbReference>
<gene>
    <name evidence="15" type="ORF">OFUS_LOCUS1139</name>
</gene>
<evidence type="ECO:0000256" key="9">
    <source>
        <dbReference type="ARBA" id="ARBA00022989"/>
    </source>
</evidence>
<dbReference type="PANTHER" id="PTHR24365:SF530">
    <property type="entry name" value="MSTPROX-RELATED"/>
    <property type="match status" value="1"/>
</dbReference>
<evidence type="ECO:0000256" key="5">
    <source>
        <dbReference type="ARBA" id="ARBA00022692"/>
    </source>
</evidence>
<keyword evidence="8" id="KW-0391">Immunity</keyword>
<feature type="transmembrane region" description="Helical" evidence="13">
    <location>
        <begin position="334"/>
        <end position="355"/>
    </location>
</feature>
<protein>
    <recommendedName>
        <fullName evidence="14">TIR domain-containing protein</fullName>
    </recommendedName>
</protein>
<dbReference type="InterPro" id="IPR035897">
    <property type="entry name" value="Toll_tir_struct_dom_sf"/>
</dbReference>
<dbReference type="SUPFAM" id="SSF52058">
    <property type="entry name" value="L domain-like"/>
    <property type="match status" value="1"/>
</dbReference>
<evidence type="ECO:0000256" key="6">
    <source>
        <dbReference type="ARBA" id="ARBA00022729"/>
    </source>
</evidence>
<evidence type="ECO:0000313" key="16">
    <source>
        <dbReference type="Proteomes" id="UP000749559"/>
    </source>
</evidence>
<dbReference type="SUPFAM" id="SSF52200">
    <property type="entry name" value="Toll/Interleukin receptor TIR domain"/>
    <property type="match status" value="1"/>
</dbReference>
<keyword evidence="6" id="KW-0732">Signal</keyword>
<evidence type="ECO:0000256" key="10">
    <source>
        <dbReference type="ARBA" id="ARBA00023136"/>
    </source>
</evidence>
<evidence type="ECO:0000256" key="12">
    <source>
        <dbReference type="ARBA" id="ARBA00023180"/>
    </source>
</evidence>
<accession>A0A8S4MXM7</accession>
<evidence type="ECO:0000256" key="2">
    <source>
        <dbReference type="ARBA" id="ARBA00009634"/>
    </source>
</evidence>
<dbReference type="InterPro" id="IPR001611">
    <property type="entry name" value="Leu-rich_rpt"/>
</dbReference>
<evidence type="ECO:0000256" key="13">
    <source>
        <dbReference type="SAM" id="Phobius"/>
    </source>
</evidence>
<dbReference type="GO" id="GO:0005886">
    <property type="term" value="C:plasma membrane"/>
    <property type="evidence" value="ECO:0007669"/>
    <property type="project" value="TreeGrafter"/>
</dbReference>
<dbReference type="Pfam" id="PF13855">
    <property type="entry name" value="LRR_8"/>
    <property type="match status" value="1"/>
</dbReference>
<dbReference type="PANTHER" id="PTHR24365">
    <property type="entry name" value="TOLL-LIKE RECEPTOR"/>
    <property type="match status" value="1"/>
</dbReference>
<dbReference type="GO" id="GO:0007165">
    <property type="term" value="P:signal transduction"/>
    <property type="evidence" value="ECO:0007669"/>
    <property type="project" value="InterPro"/>
</dbReference>
<name>A0A8S4MXM7_OWEFU</name>
<proteinExistence type="inferred from homology"/>
<evidence type="ECO:0000256" key="8">
    <source>
        <dbReference type="ARBA" id="ARBA00022859"/>
    </source>
</evidence>
<evidence type="ECO:0000256" key="7">
    <source>
        <dbReference type="ARBA" id="ARBA00022737"/>
    </source>
</evidence>
<sequence length="554" mass="63975">GIFAIEPGIFKYVPYLETIDLSKNIIRGVLPVTRGVLLEIYFMIHLKVVKIEGNSQGSFQKNNPYVPFSKRMSENEWALPGGLIEVHLRESNVDYTPCHLPYGIRFQRNNNIKIIEASASFITTYIGRALKGLVNLERLVYSDNDCIIAPEFFTCETGYFERLQYLDLANNRAILHSSNSSSTIFRNCSQLQLIDVSYNDITDIDAKAFVDTTGLEILNLSGNKMKQITILLEQLKSMRLLNISNNHLNAIEENKRKEIDELIRTSRTNLTIDIRHNPLICNCDSFKLIDWMQTHSYNIYKWQEVTCIHINGSEVAINDILLPGMEWDCWKAMIIPPVVSFGLVVLGSVLVICIYRRRYKIHYLALLIRALLRRHQQVDFQFDFDGFMSYSSLDKNWALTNIYAHLADKYNYNICIDDRNFMPGAYIADIIIESISKSNKIILIISHNFLRSGWCTFEMNLARGELATRGRDCLILILKEPVDVLPPELITPTLRSLLETQVYLEWSEDDDRKQLFWRKMKDALGDPRYQGDEDSQYLYQSNDGDNEVLQKLIG</sequence>
<dbReference type="InterPro" id="IPR000157">
    <property type="entry name" value="TIR_dom"/>
</dbReference>
<keyword evidence="16" id="KW-1185">Reference proteome</keyword>
<dbReference type="Pfam" id="PF01582">
    <property type="entry name" value="TIR"/>
    <property type="match status" value="1"/>
</dbReference>
<organism evidence="15 16">
    <name type="scientific">Owenia fusiformis</name>
    <name type="common">Polychaete worm</name>
    <dbReference type="NCBI Taxonomy" id="6347"/>
    <lineage>
        <taxon>Eukaryota</taxon>
        <taxon>Metazoa</taxon>
        <taxon>Spiralia</taxon>
        <taxon>Lophotrochozoa</taxon>
        <taxon>Annelida</taxon>
        <taxon>Polychaeta</taxon>
        <taxon>Sedentaria</taxon>
        <taxon>Canalipalpata</taxon>
        <taxon>Sabellida</taxon>
        <taxon>Oweniida</taxon>
        <taxon>Oweniidae</taxon>
        <taxon>Owenia</taxon>
    </lineage>
</organism>
<dbReference type="PROSITE" id="PS50104">
    <property type="entry name" value="TIR"/>
    <property type="match status" value="1"/>
</dbReference>
<comment type="similarity">
    <text evidence="2">Belongs to the Toll-like receptor family.</text>
</comment>
<dbReference type="SMART" id="SM00255">
    <property type="entry name" value="TIR"/>
    <property type="match status" value="1"/>
</dbReference>
<dbReference type="Proteomes" id="UP000749559">
    <property type="component" value="Unassembled WGS sequence"/>
</dbReference>
<dbReference type="OrthoDB" id="6071240at2759"/>
<evidence type="ECO:0000256" key="4">
    <source>
        <dbReference type="ARBA" id="ARBA00022614"/>
    </source>
</evidence>
<feature type="non-terminal residue" evidence="15">
    <location>
        <position position="1"/>
    </location>
</feature>
<evidence type="ECO:0000313" key="15">
    <source>
        <dbReference type="EMBL" id="CAH1773559.1"/>
    </source>
</evidence>
<feature type="domain" description="TIR" evidence="14">
    <location>
        <begin position="382"/>
        <end position="524"/>
    </location>
</feature>
<dbReference type="EMBL" id="CAIIXF020000001">
    <property type="protein sequence ID" value="CAH1773559.1"/>
    <property type="molecule type" value="Genomic_DNA"/>
</dbReference>
<keyword evidence="10 13" id="KW-0472">Membrane</keyword>
<evidence type="ECO:0000256" key="11">
    <source>
        <dbReference type="ARBA" id="ARBA00023170"/>
    </source>
</evidence>
<evidence type="ECO:0000259" key="14">
    <source>
        <dbReference type="PROSITE" id="PS50104"/>
    </source>
</evidence>
<dbReference type="Gene3D" id="3.80.10.10">
    <property type="entry name" value="Ribonuclease Inhibitor"/>
    <property type="match status" value="1"/>
</dbReference>
<keyword evidence="7" id="KW-0677">Repeat</keyword>